<dbReference type="OrthoDB" id="2530451at2759"/>
<accession>A0A1Y2G4E3</accession>
<feature type="region of interest" description="Disordered" evidence="1">
    <location>
        <begin position="267"/>
        <end position="291"/>
    </location>
</feature>
<keyword evidence="4" id="KW-1185">Reference proteome</keyword>
<proteinExistence type="predicted"/>
<evidence type="ECO:0000259" key="2">
    <source>
        <dbReference type="Pfam" id="PF02179"/>
    </source>
</evidence>
<dbReference type="Proteomes" id="UP000193467">
    <property type="component" value="Unassembled WGS sequence"/>
</dbReference>
<dbReference type="InterPro" id="IPR003103">
    <property type="entry name" value="BAG_domain"/>
</dbReference>
<evidence type="ECO:0000256" key="1">
    <source>
        <dbReference type="SAM" id="MobiDB-lite"/>
    </source>
</evidence>
<sequence length="509" mass="56357">MFHFAPRHQSSPFDSYTYSAPSSSPYDAYDARRSHLEQVALAMRQQERREAEEALLRRRQQQLAIEKEVERRRIAAYQAALEQQIYEELEEERQWRAQQQAVLREQQRRQALEEEHRRKILAARQQEEFFRRRQEQARRQQIAEREQQQEQDTDSLEAHLQPFLQLLFGSHPPSQPSPPAPVSQPEPQAESTPAATIAEPAPTPRHVPSTAPQPAEQERTVDPATTSAAEKLQRHYRTHLHRRQALSTLASLASSLDAQQSAFTLPSTLTFQPSPPSSTTGDHSYTASTTPSPKLAFQSSNAPFLAYEDFLVSLLSKIDAVSSGGDRTVKQARKQLVKRVDAELSRLDDAREQAWAKERGNADGEQEPAAPSPAQEQDVQDSADSDELPSVLDSALPSPSAIEPSSSPLPVADSTFTTTTTTSDASTPLTSTTLASTPSVAELSTPRPESAASSDADSDDTLSVDESDVEAAINDVVRQAHKLGEDVIMLEKVELGRVEEAEKATGDFV</sequence>
<feature type="region of interest" description="Disordered" evidence="1">
    <location>
        <begin position="356"/>
        <end position="467"/>
    </location>
</feature>
<protein>
    <recommendedName>
        <fullName evidence="2">BAG domain-containing protein</fullName>
    </recommendedName>
</protein>
<feature type="region of interest" description="Disordered" evidence="1">
    <location>
        <begin position="1"/>
        <end position="28"/>
    </location>
</feature>
<dbReference type="Gene3D" id="1.20.58.120">
    <property type="entry name" value="BAG domain"/>
    <property type="match status" value="1"/>
</dbReference>
<comment type="caution">
    <text evidence="3">The sequence shown here is derived from an EMBL/GenBank/DDBJ whole genome shotgun (WGS) entry which is preliminary data.</text>
</comment>
<reference evidence="3 4" key="1">
    <citation type="submission" date="2016-07" db="EMBL/GenBank/DDBJ databases">
        <title>Pervasive Adenine N6-methylation of Active Genes in Fungi.</title>
        <authorList>
            <consortium name="DOE Joint Genome Institute"/>
            <person name="Mondo S.J."/>
            <person name="Dannebaum R.O."/>
            <person name="Kuo R.C."/>
            <person name="Labutti K."/>
            <person name="Haridas S."/>
            <person name="Kuo A."/>
            <person name="Salamov A."/>
            <person name="Ahrendt S.R."/>
            <person name="Lipzen A."/>
            <person name="Sullivan W."/>
            <person name="Andreopoulos W.B."/>
            <person name="Clum A."/>
            <person name="Lindquist E."/>
            <person name="Daum C."/>
            <person name="Ramamoorthy G.K."/>
            <person name="Gryganskyi A."/>
            <person name="Culley D."/>
            <person name="Magnuson J.K."/>
            <person name="James T.Y."/>
            <person name="O'Malley M.A."/>
            <person name="Stajich J.E."/>
            <person name="Spatafora J.W."/>
            <person name="Visel A."/>
            <person name="Grigoriev I.V."/>
        </authorList>
    </citation>
    <scope>NUCLEOTIDE SEQUENCE [LARGE SCALE GENOMIC DNA]</scope>
    <source>
        <strain evidence="3 4">62-1032</strain>
    </source>
</reference>
<feature type="compositionally biased region" description="Acidic residues" evidence="1">
    <location>
        <begin position="456"/>
        <end position="467"/>
    </location>
</feature>
<dbReference type="Pfam" id="PF02179">
    <property type="entry name" value="BAG"/>
    <property type="match status" value="1"/>
</dbReference>
<dbReference type="STRING" id="106004.A0A1Y2G4E3"/>
<feature type="domain" description="BAG" evidence="2">
    <location>
        <begin position="310"/>
        <end position="349"/>
    </location>
</feature>
<feature type="compositionally biased region" description="Basic and acidic residues" evidence="1">
    <location>
        <begin position="135"/>
        <end position="148"/>
    </location>
</feature>
<dbReference type="SUPFAM" id="SSF63491">
    <property type="entry name" value="BAG domain"/>
    <property type="match status" value="1"/>
</dbReference>
<dbReference type="InParanoid" id="A0A1Y2G4E3"/>
<gene>
    <name evidence="3" type="ORF">BCR35DRAFT_9042</name>
</gene>
<dbReference type="EMBL" id="MCGR01000001">
    <property type="protein sequence ID" value="ORY92811.1"/>
    <property type="molecule type" value="Genomic_DNA"/>
</dbReference>
<feature type="compositionally biased region" description="Low complexity" evidence="1">
    <location>
        <begin position="185"/>
        <end position="200"/>
    </location>
</feature>
<evidence type="ECO:0000313" key="3">
    <source>
        <dbReference type="EMBL" id="ORY92811.1"/>
    </source>
</evidence>
<feature type="region of interest" description="Disordered" evidence="1">
    <location>
        <begin position="135"/>
        <end position="154"/>
    </location>
</feature>
<dbReference type="PROSITE" id="PS50096">
    <property type="entry name" value="IQ"/>
    <property type="match status" value="1"/>
</dbReference>
<feature type="compositionally biased region" description="Low complexity" evidence="1">
    <location>
        <begin position="394"/>
        <end position="439"/>
    </location>
</feature>
<dbReference type="InterPro" id="IPR036533">
    <property type="entry name" value="BAG_dom_sf"/>
</dbReference>
<feature type="compositionally biased region" description="Acidic residues" evidence="1">
    <location>
        <begin position="378"/>
        <end position="387"/>
    </location>
</feature>
<dbReference type="GO" id="GO:0051087">
    <property type="term" value="F:protein-folding chaperone binding"/>
    <property type="evidence" value="ECO:0007669"/>
    <property type="project" value="InterPro"/>
</dbReference>
<feature type="compositionally biased region" description="Pro residues" evidence="1">
    <location>
        <begin position="173"/>
        <end position="184"/>
    </location>
</feature>
<dbReference type="AlphaFoldDB" id="A0A1Y2G4E3"/>
<feature type="compositionally biased region" description="Low complexity" evidence="1">
    <location>
        <begin position="14"/>
        <end position="28"/>
    </location>
</feature>
<feature type="region of interest" description="Disordered" evidence="1">
    <location>
        <begin position="167"/>
        <end position="229"/>
    </location>
</feature>
<name>A0A1Y2G4E3_9BASI</name>
<organism evidence="3 4">
    <name type="scientific">Leucosporidium creatinivorum</name>
    <dbReference type="NCBI Taxonomy" id="106004"/>
    <lineage>
        <taxon>Eukaryota</taxon>
        <taxon>Fungi</taxon>
        <taxon>Dikarya</taxon>
        <taxon>Basidiomycota</taxon>
        <taxon>Pucciniomycotina</taxon>
        <taxon>Microbotryomycetes</taxon>
        <taxon>Leucosporidiales</taxon>
        <taxon>Leucosporidium</taxon>
    </lineage>
</organism>
<evidence type="ECO:0000313" key="4">
    <source>
        <dbReference type="Proteomes" id="UP000193467"/>
    </source>
</evidence>